<name>A0A175W220_9PEZI</name>
<evidence type="ECO:0000256" key="10">
    <source>
        <dbReference type="SAM" id="MobiDB-lite"/>
    </source>
</evidence>
<dbReference type="GO" id="GO:0016592">
    <property type="term" value="C:mediator complex"/>
    <property type="evidence" value="ECO:0007669"/>
    <property type="project" value="InterPro"/>
</dbReference>
<dbReference type="STRING" id="100816.A0A175W220"/>
<evidence type="ECO:0000256" key="4">
    <source>
        <dbReference type="ARBA" id="ARBA00023015"/>
    </source>
</evidence>
<feature type="domain" description="Mediator complex subunit 16 C-terminal" evidence="12">
    <location>
        <begin position="924"/>
        <end position="1061"/>
    </location>
</feature>
<evidence type="ECO:0000256" key="7">
    <source>
        <dbReference type="ARBA" id="ARBA00023242"/>
    </source>
</evidence>
<protein>
    <recommendedName>
        <fullName evidence="3 9">Mediator of RNA polymerase II transcription subunit 16</fullName>
    </recommendedName>
    <alternativeName>
        <fullName evidence="8 9">Mediator complex subunit 16</fullName>
    </alternativeName>
</protein>
<dbReference type="OrthoDB" id="4139168at2759"/>
<keyword evidence="14" id="KW-1185">Reference proteome</keyword>
<dbReference type="AlphaFoldDB" id="A0A175W220"/>
<evidence type="ECO:0000256" key="1">
    <source>
        <dbReference type="ARBA" id="ARBA00004123"/>
    </source>
</evidence>
<evidence type="ECO:0000313" key="14">
    <source>
        <dbReference type="Proteomes" id="UP000078237"/>
    </source>
</evidence>
<evidence type="ECO:0000259" key="11">
    <source>
        <dbReference type="Pfam" id="PF11635"/>
    </source>
</evidence>
<evidence type="ECO:0000256" key="8">
    <source>
        <dbReference type="ARBA" id="ARBA00032015"/>
    </source>
</evidence>
<sequence length="1068" mass="116675">MANHEMSLLLDGDAMNVDAGMQDIQGMRGIDSAMALDEVDLFGDPVMDNALASLPARPSPSKPLQQRLDELRASGCCQGIAWSRQGTIAAISKDAMSIDLRFIRCNPDDGDWDMSEPSPWSAVSQGPSTSAVSSSSNLSLASAGAPFVHLAWAPTTTPDLAVIDALGRLTILTFSITLNRGYLARRWDADPVDDLHAIVGCYWLPLAVSRQASTFHAFHSLLLDVNFPFLTHSAQVHGIYGPAILVQSEYKYDQKVYQAYGPWHPNPGKSALLCVTTNGVLKLFFSQNSNRIEETALELESVTSSDDLITHASLCSDMNTLLIALATSSKQLRVVRVHIQWGLPQVDRQMPPGGLTLRPSLRESHVAVTRWLQHGSGESALDASMAQLSHVEILPSAPEGPGQIAPAVVLTVRSYIPNDASSYHQECQSIIDRWEVASDQPQSLHSAFGQLASNGTGPVPPTMTRLRKLDPIIIPKIVVTVHTIQLGRVLCFAFSDGSVQYRDRFTMNEVYNGLNHSSIMSPLQAGFHFVNDTPCLQIAFSPTNCSFVQICEDWTVKWCKLHYPIDEPNMALEDVQQNAVLAALSLAMAAAGNHTNYDDILAIARPLTKKKPEFTYTWIGEIAKMLRFPVDYSEEAHHDQLVRNSSLQLCFSIMNHLGFHGDFQPRSFCGKFAMLALNVRNMVILVTLASNAPPNLREKLSPLDEPEVVDALAGCAKWAVDLLSWLTDCIFQLLDDPEVTAMLSDPKRFSELAGYLQSRNDVSLHMLLCSSTRGFLSAACRRLTHLGAVSEKARIHYEAQKQQQAMDPTAATAATAGSSTHPALYQAYLKLQRAVSQTLVNVEAFDHLLGSLGKDIQTAYHTNLSGVLGRLQPAQGGTEKQQQQRNEQFMKNAQTHCELAMLMAANPPPTLREVLLKFFTDSLPAFRNQTDPAKLYFASYDLLEVEDDPRSLAVRKAAGRHIDVFKRVELASGAQFKTPDGHINGAVKNSSEGLQARGGVAQGGGAGGDEGGNGSRNGSSSSLQWRRCVRCASVMEDIFGQRPGFTFVLAQQRKCSCGGNWGLLPKGS</sequence>
<feature type="compositionally biased region" description="Gly residues" evidence="10">
    <location>
        <begin position="1000"/>
        <end position="1015"/>
    </location>
</feature>
<dbReference type="Proteomes" id="UP000078237">
    <property type="component" value="Unassembled WGS sequence"/>
</dbReference>
<dbReference type="InterPro" id="IPR036322">
    <property type="entry name" value="WD40_repeat_dom_sf"/>
</dbReference>
<dbReference type="GO" id="GO:0045893">
    <property type="term" value="P:positive regulation of DNA-templated transcription"/>
    <property type="evidence" value="ECO:0007669"/>
    <property type="project" value="TreeGrafter"/>
</dbReference>
<keyword evidence="7 9" id="KW-0539">Nucleus</keyword>
<keyword evidence="5 9" id="KW-0010">Activator</keyword>
<evidence type="ECO:0000256" key="6">
    <source>
        <dbReference type="ARBA" id="ARBA00023163"/>
    </source>
</evidence>
<evidence type="ECO:0000256" key="2">
    <source>
        <dbReference type="ARBA" id="ARBA00006543"/>
    </source>
</evidence>
<dbReference type="Pfam" id="PF20719">
    <property type="entry name" value="Med16_C"/>
    <property type="match status" value="1"/>
</dbReference>
<evidence type="ECO:0000256" key="5">
    <source>
        <dbReference type="ARBA" id="ARBA00023159"/>
    </source>
</evidence>
<comment type="similarity">
    <text evidence="2 9">Belongs to the Mediator complex subunit 16 family.</text>
</comment>
<comment type="function">
    <text evidence="9">Component of the Mediator complex, a coactivator involved in the regulated transcription of nearly all RNA polymerase II-dependent genes. Mediator functions as a bridge to convey information from gene-specific regulatory proteins to the basal RNA polymerase II transcription machinery. Mediator is recruited to promoters by direct interactions with regulatory proteins and serves as a scaffold for the assembly of a functional preinitiation complex with RNA polymerase II and the general transcription factors.</text>
</comment>
<accession>A0A175W220</accession>
<dbReference type="InterPro" id="IPR048339">
    <property type="entry name" value="Mediator_Med16_C"/>
</dbReference>
<dbReference type="Pfam" id="PF11635">
    <property type="entry name" value="Med16_N"/>
    <property type="match status" value="1"/>
</dbReference>
<dbReference type="InterPro" id="IPR048338">
    <property type="entry name" value="Mediator_Med16"/>
</dbReference>
<evidence type="ECO:0000256" key="3">
    <source>
        <dbReference type="ARBA" id="ARBA00019614"/>
    </source>
</evidence>
<comment type="subunit">
    <text evidence="9">Component of the Mediator complex.</text>
</comment>
<feature type="region of interest" description="Disordered" evidence="10">
    <location>
        <begin position="995"/>
        <end position="1021"/>
    </location>
</feature>
<organism evidence="13 14">
    <name type="scientific">Madurella mycetomatis</name>
    <dbReference type="NCBI Taxonomy" id="100816"/>
    <lineage>
        <taxon>Eukaryota</taxon>
        <taxon>Fungi</taxon>
        <taxon>Dikarya</taxon>
        <taxon>Ascomycota</taxon>
        <taxon>Pezizomycotina</taxon>
        <taxon>Sordariomycetes</taxon>
        <taxon>Sordariomycetidae</taxon>
        <taxon>Sordariales</taxon>
        <taxon>Sordariales incertae sedis</taxon>
        <taxon>Madurella</taxon>
    </lineage>
</organism>
<evidence type="ECO:0000256" key="9">
    <source>
        <dbReference type="RuleBase" id="RU364149"/>
    </source>
</evidence>
<dbReference type="SUPFAM" id="SSF50978">
    <property type="entry name" value="WD40 repeat-like"/>
    <property type="match status" value="1"/>
</dbReference>
<dbReference type="EMBL" id="LCTW02000180">
    <property type="protein sequence ID" value="KXX77034.1"/>
    <property type="molecule type" value="Genomic_DNA"/>
</dbReference>
<dbReference type="PANTHER" id="PTHR13224:SF6">
    <property type="entry name" value="MEDIATOR OF RNA POLYMERASE II TRANSCRIPTION SUBUNIT 16"/>
    <property type="match status" value="1"/>
</dbReference>
<gene>
    <name evidence="9" type="primary">MED16</name>
    <name evidence="13" type="ORF">MMYC01_206108</name>
</gene>
<evidence type="ECO:0000259" key="12">
    <source>
        <dbReference type="Pfam" id="PF20719"/>
    </source>
</evidence>
<dbReference type="PANTHER" id="PTHR13224">
    <property type="entry name" value="THYROID HORMONE RECEPTOR-ASSOCIATED PROTEIN-RELATED"/>
    <property type="match status" value="1"/>
</dbReference>
<dbReference type="InterPro" id="IPR021665">
    <property type="entry name" value="Mediator_Med16_N"/>
</dbReference>
<evidence type="ECO:0000313" key="13">
    <source>
        <dbReference type="EMBL" id="KXX77034.1"/>
    </source>
</evidence>
<dbReference type="VEuPathDB" id="FungiDB:MMYC01_206108"/>
<proteinExistence type="inferred from homology"/>
<keyword evidence="6 9" id="KW-0804">Transcription</keyword>
<comment type="caution">
    <text evidence="13">The sequence shown here is derived from an EMBL/GenBank/DDBJ whole genome shotgun (WGS) entry which is preliminary data.</text>
</comment>
<comment type="subcellular location">
    <subcellularLocation>
        <location evidence="1 9">Nucleus</location>
    </subcellularLocation>
</comment>
<keyword evidence="4 9" id="KW-0805">Transcription regulation</keyword>
<feature type="domain" description="Mediator complex subunit Med16 N-terminal" evidence="11">
    <location>
        <begin position="191"/>
        <end position="531"/>
    </location>
</feature>
<reference evidence="13 14" key="1">
    <citation type="journal article" date="2016" name="Genome Announc.">
        <title>Genome Sequence of Madurella mycetomatis mm55, Isolated from a Human Mycetoma Case in Sudan.</title>
        <authorList>
            <person name="Smit S."/>
            <person name="Derks M.F."/>
            <person name="Bervoets S."/>
            <person name="Fahal A."/>
            <person name="van Leeuwen W."/>
            <person name="van Belkum A."/>
            <person name="van de Sande W.W."/>
        </authorList>
    </citation>
    <scope>NUCLEOTIDE SEQUENCE [LARGE SCALE GENOMIC DNA]</scope>
    <source>
        <strain evidence="14">mm55</strain>
    </source>
</reference>